<dbReference type="PRINTS" id="PR00702">
    <property type="entry name" value="ACRIFLAVINRP"/>
</dbReference>
<dbReference type="GO" id="GO:0005886">
    <property type="term" value="C:plasma membrane"/>
    <property type="evidence" value="ECO:0007669"/>
    <property type="project" value="TreeGrafter"/>
</dbReference>
<proteinExistence type="predicted"/>
<dbReference type="PANTHER" id="PTHR32063">
    <property type="match status" value="1"/>
</dbReference>
<dbReference type="PROSITE" id="PS50156">
    <property type="entry name" value="SSD"/>
    <property type="match status" value="1"/>
</dbReference>
<dbReference type="Gene3D" id="3.30.2090.10">
    <property type="entry name" value="Multidrug efflux transporter AcrB TolC docking domain, DN and DC subdomains"/>
    <property type="match status" value="3"/>
</dbReference>
<keyword evidence="2" id="KW-1133">Transmembrane helix</keyword>
<dbReference type="Gene3D" id="3.30.70.1440">
    <property type="entry name" value="Multidrug efflux transporter AcrB pore domain"/>
    <property type="match status" value="1"/>
</dbReference>
<dbReference type="SUPFAM" id="SSF82866">
    <property type="entry name" value="Multidrug efflux transporter AcrB transmembrane domain"/>
    <property type="match status" value="2"/>
</dbReference>
<dbReference type="OrthoDB" id="8270at2"/>
<feature type="transmembrane region" description="Helical" evidence="2">
    <location>
        <begin position="940"/>
        <end position="964"/>
    </location>
</feature>
<keyword evidence="2" id="KW-0812">Transmembrane</keyword>
<feature type="transmembrane region" description="Helical" evidence="2">
    <location>
        <begin position="914"/>
        <end position="934"/>
    </location>
</feature>
<dbReference type="STRING" id="485913.Krac_10074"/>
<dbReference type="InterPro" id="IPR001036">
    <property type="entry name" value="Acrflvin-R"/>
</dbReference>
<comment type="caution">
    <text evidence="4">The sequence shown here is derived from an EMBL/GenBank/DDBJ whole genome shotgun (WGS) entry which is preliminary data.</text>
</comment>
<feature type="transmembrane region" description="Helical" evidence="2">
    <location>
        <begin position="496"/>
        <end position="523"/>
    </location>
</feature>
<dbReference type="Gene3D" id="1.20.1640.10">
    <property type="entry name" value="Multidrug efflux transporter AcrB transmembrane domain"/>
    <property type="match status" value="3"/>
</dbReference>
<feature type="region of interest" description="Disordered" evidence="1">
    <location>
        <begin position="1050"/>
        <end position="1077"/>
    </location>
</feature>
<feature type="transmembrane region" description="Helical" evidence="2">
    <location>
        <begin position="371"/>
        <end position="387"/>
    </location>
</feature>
<feature type="transmembrane region" description="Helical" evidence="2">
    <location>
        <begin position="464"/>
        <end position="484"/>
    </location>
</feature>
<dbReference type="eggNOG" id="COG0841">
    <property type="taxonomic scope" value="Bacteria"/>
</dbReference>
<dbReference type="Proteomes" id="UP000004508">
    <property type="component" value="Unassembled WGS sequence"/>
</dbReference>
<keyword evidence="5" id="KW-1185">Reference proteome</keyword>
<evidence type="ECO:0000256" key="2">
    <source>
        <dbReference type="SAM" id="Phobius"/>
    </source>
</evidence>
<protein>
    <submittedName>
        <fullName evidence="4">Acriflavin resistance protein</fullName>
    </submittedName>
</protein>
<evidence type="ECO:0000313" key="4">
    <source>
        <dbReference type="EMBL" id="EFH88598.1"/>
    </source>
</evidence>
<dbReference type="GO" id="GO:0042910">
    <property type="term" value="F:xenobiotic transmembrane transporter activity"/>
    <property type="evidence" value="ECO:0007669"/>
    <property type="project" value="TreeGrafter"/>
</dbReference>
<dbReference type="FunCoup" id="D6TFB8">
    <property type="interactions" value="406"/>
</dbReference>
<dbReference type="SUPFAM" id="SSF82714">
    <property type="entry name" value="Multidrug efflux transporter AcrB TolC docking domain, DN and DC subdomains"/>
    <property type="match status" value="2"/>
</dbReference>
<organism evidence="4 5">
    <name type="scientific">Ktedonobacter racemifer DSM 44963</name>
    <dbReference type="NCBI Taxonomy" id="485913"/>
    <lineage>
        <taxon>Bacteria</taxon>
        <taxon>Bacillati</taxon>
        <taxon>Chloroflexota</taxon>
        <taxon>Ktedonobacteria</taxon>
        <taxon>Ktedonobacterales</taxon>
        <taxon>Ktedonobacteraceae</taxon>
        <taxon>Ktedonobacter</taxon>
    </lineage>
</organism>
<dbReference type="AlphaFoldDB" id="D6TFB8"/>
<dbReference type="InterPro" id="IPR000731">
    <property type="entry name" value="SSD"/>
</dbReference>
<dbReference type="PANTHER" id="PTHR32063:SF0">
    <property type="entry name" value="SWARMING MOTILITY PROTEIN SWRC"/>
    <property type="match status" value="1"/>
</dbReference>
<evidence type="ECO:0000259" key="3">
    <source>
        <dbReference type="PROSITE" id="PS50156"/>
    </source>
</evidence>
<evidence type="ECO:0000313" key="5">
    <source>
        <dbReference type="Proteomes" id="UP000004508"/>
    </source>
</evidence>
<keyword evidence="2" id="KW-0472">Membrane</keyword>
<gene>
    <name evidence="4" type="ORF">Krac_10074</name>
</gene>
<name>D6TFB8_KTERA</name>
<dbReference type="InParanoid" id="D6TFB8"/>
<accession>D6TFB8</accession>
<feature type="transmembrane region" description="Helical" evidence="2">
    <location>
        <begin position="1020"/>
        <end position="1045"/>
    </location>
</feature>
<feature type="transmembrane region" description="Helical" evidence="2">
    <location>
        <begin position="888"/>
        <end position="907"/>
    </location>
</feature>
<dbReference type="EMBL" id="ADVG01000001">
    <property type="protein sequence ID" value="EFH88598.1"/>
    <property type="molecule type" value="Genomic_DNA"/>
</dbReference>
<evidence type="ECO:0000256" key="1">
    <source>
        <dbReference type="SAM" id="MobiDB-lite"/>
    </source>
</evidence>
<dbReference type="Gene3D" id="3.30.70.1320">
    <property type="entry name" value="Multidrug efflux transporter AcrB pore domain like"/>
    <property type="match status" value="2"/>
</dbReference>
<dbReference type="InterPro" id="IPR027463">
    <property type="entry name" value="AcrB_DN_DC_subdom"/>
</dbReference>
<sequence>MSYLSRLSLANRSVVALATIAILLLGGFIIPSLKQELFPSITFPTLSVVAVYPGASPSVVERDVTNPLEQNIQGIKGVQKVTSYSNQGTAVLVVSFDYGTDIDSATQTVTQRINKAQTSLPSNVTPQVQSFSFTDFPIIQLAVSADEDQQVLADALKHDVVPDLQRIDGVGTVNVTGVRTQIVTITVDLQKLKDHGVSFSQLQGALQANNVTLPAGSTTSDGKTIPITAGNTLNSLDDLKNLVVGSQSASTGSGFPGTVTIPGTSTGAGFTISGANTTQTFAPAKPVKLQDVATVKEDLSPSTSLTRTNGQPSLGISLVKTTSGNTVSISQAVNQDITALQNKLGHGAKISVISDQAPSITQSVNDLTREGLIGAFFAIVVILLFLFSLRSTLVTAVSIPLSIVIALIGLYFGNYTLNILTLGGLTIAVGRVVDDSIVVLENIYRHLNEGEEKKSAVINGVREVSGAVTASTLTTVAVFLPIAFTGGLVGELFRSFSVAVTVALLASLFVALTIIPVLAYWFLKGPKAEVLAKRQGTKKHSGSWLERGYVAIVRWVTGAWWQRTVLVVAAIALLVVSFAFAGGLQTNLFGSSNQGAYNVSLTLPPATSLDKSNEVAKQIEQSISDLSDIKTYQVTVGSAGSFSSLSGGGGSNAISFTIVTKDGIDQTVFEKNLRDRLETDKSLGTLTVSAGNSGPTNSSIAINIQANDDQTLNDATKQVQDSIANISGLADITSSLTSGSPQYNIVVDSTKAGKIGMTPFQVAQNIRQVYSGSTVTHITVNGSQQDVDLFVGNPASNIDAIKALSIPTTTGSVKIGDIATVTQVNGPTQVTHIDGNRTATVNATVTDSNVGAVSANVQSSLDKLSLPSGAKVSLGGISADQSDTFRNLGLAVLIAIILVYCIMVATFRSLLQPVILLISIPFAATGSLILLLATNTPLGAAALIGFLMLVGIVVTNAIVLLDLVRQYREQGMTAREAIVEGGRHRLRPILMTAIATILALMPMVLGIGGAGSGGFISRPLAIVVIGGLTTSTILTLIVVPTLYVIAESARGRSGAPTPPPAPIIDETPTSPEVVAVH</sequence>
<reference evidence="4 5" key="1">
    <citation type="journal article" date="2011" name="Stand. Genomic Sci.">
        <title>Non-contiguous finished genome sequence and contextual data of the filamentous soil bacterium Ktedonobacter racemifer type strain (SOSP1-21).</title>
        <authorList>
            <person name="Chang Y.J."/>
            <person name="Land M."/>
            <person name="Hauser L."/>
            <person name="Chertkov O."/>
            <person name="Del Rio T.G."/>
            <person name="Nolan M."/>
            <person name="Copeland A."/>
            <person name="Tice H."/>
            <person name="Cheng J.F."/>
            <person name="Lucas S."/>
            <person name="Han C."/>
            <person name="Goodwin L."/>
            <person name="Pitluck S."/>
            <person name="Ivanova N."/>
            <person name="Ovchinikova G."/>
            <person name="Pati A."/>
            <person name="Chen A."/>
            <person name="Palaniappan K."/>
            <person name="Mavromatis K."/>
            <person name="Liolios K."/>
            <person name="Brettin T."/>
            <person name="Fiebig A."/>
            <person name="Rohde M."/>
            <person name="Abt B."/>
            <person name="Goker M."/>
            <person name="Detter J.C."/>
            <person name="Woyke T."/>
            <person name="Bristow J."/>
            <person name="Eisen J.A."/>
            <person name="Markowitz V."/>
            <person name="Hugenholtz P."/>
            <person name="Kyrpides N.C."/>
            <person name="Klenk H.P."/>
            <person name="Lapidus A."/>
        </authorList>
    </citation>
    <scope>NUCLEOTIDE SEQUENCE [LARGE SCALE GENOMIC DNA]</scope>
    <source>
        <strain evidence="5">DSM 44963</strain>
    </source>
</reference>
<dbReference type="Pfam" id="PF00873">
    <property type="entry name" value="ACR_tran"/>
    <property type="match status" value="2"/>
</dbReference>
<dbReference type="Gene3D" id="3.30.70.1430">
    <property type="entry name" value="Multidrug efflux transporter AcrB pore domain"/>
    <property type="match status" value="2"/>
</dbReference>
<dbReference type="RefSeq" id="WP_007904699.1">
    <property type="nucleotide sequence ID" value="NZ_ADVG01000001.1"/>
</dbReference>
<dbReference type="SUPFAM" id="SSF82693">
    <property type="entry name" value="Multidrug efflux transporter AcrB pore domain, PN1, PN2, PC1 and PC2 subdomains"/>
    <property type="match status" value="3"/>
</dbReference>
<feature type="domain" description="SSD" evidence="3">
    <location>
        <begin position="404"/>
        <end position="521"/>
    </location>
</feature>
<feature type="transmembrane region" description="Helical" evidence="2">
    <location>
        <begin position="985"/>
        <end position="1008"/>
    </location>
</feature>
<feature type="transmembrane region" description="Helical" evidence="2">
    <location>
        <begin position="564"/>
        <end position="584"/>
    </location>
</feature>